<accession>A0A645FK45</accession>
<dbReference type="EMBL" id="VSSQ01061432">
    <property type="protein sequence ID" value="MPN14768.1"/>
    <property type="molecule type" value="Genomic_DNA"/>
</dbReference>
<sequence length="71" mass="7689">MSRVALPLCTNAIKLLLFPDSDVIVMLAVFVKSIEVELFVYGTPLIEIVAFGDTVIVGFSEVSETPSGTER</sequence>
<name>A0A645FK45_9ZZZZ</name>
<protein>
    <submittedName>
        <fullName evidence="1">Uncharacterized protein</fullName>
    </submittedName>
</protein>
<organism evidence="1">
    <name type="scientific">bioreactor metagenome</name>
    <dbReference type="NCBI Taxonomy" id="1076179"/>
    <lineage>
        <taxon>unclassified sequences</taxon>
        <taxon>metagenomes</taxon>
        <taxon>ecological metagenomes</taxon>
    </lineage>
</organism>
<evidence type="ECO:0000313" key="1">
    <source>
        <dbReference type="EMBL" id="MPN14768.1"/>
    </source>
</evidence>
<dbReference type="AlphaFoldDB" id="A0A645FK45"/>
<reference evidence="1" key="1">
    <citation type="submission" date="2019-08" db="EMBL/GenBank/DDBJ databases">
        <authorList>
            <person name="Kucharzyk K."/>
            <person name="Murdoch R.W."/>
            <person name="Higgins S."/>
            <person name="Loffler F."/>
        </authorList>
    </citation>
    <scope>NUCLEOTIDE SEQUENCE</scope>
</reference>
<proteinExistence type="predicted"/>
<comment type="caution">
    <text evidence="1">The sequence shown here is derived from an EMBL/GenBank/DDBJ whole genome shotgun (WGS) entry which is preliminary data.</text>
</comment>
<gene>
    <name evidence="1" type="ORF">SDC9_162097</name>
</gene>